<keyword evidence="1" id="KW-1133">Transmembrane helix</keyword>
<evidence type="ECO:0000313" key="2">
    <source>
        <dbReference type="EMBL" id="HGQ35646.1"/>
    </source>
</evidence>
<reference evidence="3" key="1">
    <citation type="journal article" date="2020" name="mSystems">
        <title>Genome- and Community-Level Interaction Insights into Carbon Utilization and Element Cycling Functions of Hydrothermarchaeota in Hydrothermal Sediment.</title>
        <authorList>
            <person name="Zhou Z."/>
            <person name="Liu Y."/>
            <person name="Xu W."/>
            <person name="Pan J."/>
            <person name="Luo Z.H."/>
            <person name="Li M."/>
        </authorList>
    </citation>
    <scope>NUCLEOTIDE SEQUENCE [LARGE SCALE GENOMIC DNA]</scope>
    <source>
        <strain evidence="3">SpSt-637</strain>
        <strain evidence="2">SpSt-667</strain>
    </source>
</reference>
<keyword evidence="1" id="KW-0812">Transmembrane</keyword>
<dbReference type="AlphaFoldDB" id="A0A7C4NNC4"/>
<feature type="transmembrane region" description="Helical" evidence="1">
    <location>
        <begin position="57"/>
        <end position="75"/>
    </location>
</feature>
<keyword evidence="1" id="KW-0472">Membrane</keyword>
<comment type="caution">
    <text evidence="3">The sequence shown here is derived from an EMBL/GenBank/DDBJ whole genome shotgun (WGS) entry which is preliminary data.</text>
</comment>
<organism evidence="3">
    <name type="scientific">Ignisphaera aggregans</name>
    <dbReference type="NCBI Taxonomy" id="334771"/>
    <lineage>
        <taxon>Archaea</taxon>
        <taxon>Thermoproteota</taxon>
        <taxon>Thermoprotei</taxon>
        <taxon>Desulfurococcales</taxon>
        <taxon>Desulfurococcaceae</taxon>
        <taxon>Ignisphaera</taxon>
    </lineage>
</organism>
<dbReference type="EMBL" id="DTCK01000016">
    <property type="protein sequence ID" value="HGQ35646.1"/>
    <property type="molecule type" value="Genomic_DNA"/>
</dbReference>
<protein>
    <recommendedName>
        <fullName evidence="4">Mechanosensitive ion channel family protein</fullName>
    </recommendedName>
</protein>
<name>A0A7C4NNC4_9CREN</name>
<evidence type="ECO:0000313" key="3">
    <source>
        <dbReference type="EMBL" id="HGQ63951.1"/>
    </source>
</evidence>
<gene>
    <name evidence="3" type="ORF">ENU08_01750</name>
    <name evidence="2" type="ORF">ENU41_03090</name>
</gene>
<feature type="transmembrane region" description="Helical" evidence="1">
    <location>
        <begin position="15"/>
        <end position="37"/>
    </location>
</feature>
<evidence type="ECO:0000256" key="1">
    <source>
        <dbReference type="SAM" id="Phobius"/>
    </source>
</evidence>
<evidence type="ECO:0008006" key="4">
    <source>
        <dbReference type="Google" id="ProtNLM"/>
    </source>
</evidence>
<sequence length="264" mass="29889">MSFVLPNVTGDILNILYQIIMPIIITTIIVIIIYVAIKKILTKIRSKGLISRGAEEAIRFAFFAVLTVIVVAIALSSWFQIHIVAITFVALLLIISGFILYSMRVYVENTISYILFVSSNIVKDGDVVKVDVASRVYEGRINIAEGGYAVIDAGDNKVYIPYSTLLRSVIVKSLHNMAKFRLIIKGQSLELNKVVSEIKDIIFKDLKMINRENLDIKPVKIKDEEIVLSISIEIPNPRNISECYETLTKLLTWRLPYKFSLEFD</sequence>
<accession>A0A7C4NNC4</accession>
<dbReference type="EMBL" id="DTBD01000012">
    <property type="protein sequence ID" value="HGQ63951.1"/>
    <property type="molecule type" value="Genomic_DNA"/>
</dbReference>
<feature type="transmembrane region" description="Helical" evidence="1">
    <location>
        <begin position="81"/>
        <end position="101"/>
    </location>
</feature>
<proteinExistence type="predicted"/>